<dbReference type="EMBL" id="MSDU01000014">
    <property type="protein sequence ID" value="OLN22766.1"/>
    <property type="molecule type" value="Genomic_DNA"/>
</dbReference>
<evidence type="ECO:0000256" key="1">
    <source>
        <dbReference type="SAM" id="Phobius"/>
    </source>
</evidence>
<dbReference type="Proteomes" id="UP000185568">
    <property type="component" value="Unassembled WGS sequence"/>
</dbReference>
<dbReference type="InterPro" id="IPR046118">
    <property type="entry name" value="DUF6115"/>
</dbReference>
<dbReference type="AlphaFoldDB" id="A0A1Q8Q5Z3"/>
<dbReference type="STRING" id="1714264.BTO30_07500"/>
<accession>A0A1Q8Q5Z3</accession>
<dbReference type="OrthoDB" id="1708317at2"/>
<gene>
    <name evidence="2" type="ORF">BTO30_07500</name>
</gene>
<dbReference type="RefSeq" id="WP_075398108.1">
    <property type="nucleotide sequence ID" value="NZ_MSDU01000014.1"/>
</dbReference>
<comment type="caution">
    <text evidence="2">The sequence shown here is derived from an EMBL/GenBank/DDBJ whole genome shotgun (WGS) entry which is preliminary data.</text>
</comment>
<keyword evidence="1" id="KW-1133">Transmembrane helix</keyword>
<evidence type="ECO:0008006" key="4">
    <source>
        <dbReference type="Google" id="ProtNLM"/>
    </source>
</evidence>
<keyword evidence="1" id="KW-0812">Transmembrane</keyword>
<sequence>MTTFLITISFLLHAVSLFALILLYQRQNNIKLTEQKMRQTALETEEMMTAFLMELKEENEHLLKQLSNKPPEQKEIVPLPEEMKQDAVPLPPIVPRKAAAKAYTRIKNDQEKPVTVRSPAEQMIELKKQGFSDEDIARKMQIGITEVQLGLKLYRPQEK</sequence>
<keyword evidence="3" id="KW-1185">Reference proteome</keyword>
<name>A0A1Q8Q5Z3_9BACI</name>
<reference evidence="2 3" key="1">
    <citation type="submission" date="2016-12" db="EMBL/GenBank/DDBJ databases">
        <title>Domibacillus antri genome sequencing.</title>
        <authorList>
            <person name="Verma A."/>
            <person name="Krishnamurthi S."/>
        </authorList>
    </citation>
    <scope>NUCLEOTIDE SEQUENCE [LARGE SCALE GENOMIC DNA]</scope>
    <source>
        <strain evidence="2 3">XD80</strain>
    </source>
</reference>
<evidence type="ECO:0000313" key="3">
    <source>
        <dbReference type="Proteomes" id="UP000185568"/>
    </source>
</evidence>
<keyword evidence="1" id="KW-0472">Membrane</keyword>
<feature type="transmembrane region" description="Helical" evidence="1">
    <location>
        <begin position="6"/>
        <end position="24"/>
    </location>
</feature>
<proteinExistence type="predicted"/>
<dbReference type="Pfam" id="PF19610">
    <property type="entry name" value="DUF6115"/>
    <property type="match status" value="1"/>
</dbReference>
<organism evidence="2 3">
    <name type="scientific">Domibacillus antri</name>
    <dbReference type="NCBI Taxonomy" id="1714264"/>
    <lineage>
        <taxon>Bacteria</taxon>
        <taxon>Bacillati</taxon>
        <taxon>Bacillota</taxon>
        <taxon>Bacilli</taxon>
        <taxon>Bacillales</taxon>
        <taxon>Bacillaceae</taxon>
        <taxon>Domibacillus</taxon>
    </lineage>
</organism>
<protein>
    <recommendedName>
        <fullName evidence="4">Swarming motility protein SwrB</fullName>
    </recommendedName>
</protein>
<evidence type="ECO:0000313" key="2">
    <source>
        <dbReference type="EMBL" id="OLN22766.1"/>
    </source>
</evidence>